<dbReference type="SUPFAM" id="SSF90123">
    <property type="entry name" value="ABC transporter transmembrane region"/>
    <property type="match status" value="1"/>
</dbReference>
<dbReference type="RefSeq" id="WP_342676618.1">
    <property type="nucleotide sequence ID" value="NZ_JBCGCU010000003.1"/>
</dbReference>
<evidence type="ECO:0000256" key="1">
    <source>
        <dbReference type="ARBA" id="ARBA00004651"/>
    </source>
</evidence>
<dbReference type="PANTHER" id="PTHR43394:SF1">
    <property type="entry name" value="ATP-BINDING CASSETTE SUB-FAMILY B MEMBER 10, MITOCHONDRIAL"/>
    <property type="match status" value="1"/>
</dbReference>
<proteinExistence type="predicted"/>
<dbReference type="Pfam" id="PF00005">
    <property type="entry name" value="ABC_tran"/>
    <property type="match status" value="1"/>
</dbReference>
<keyword evidence="6 7" id="KW-0472">Membrane</keyword>
<accession>A0ABU9MTM3</accession>
<dbReference type="Gene3D" id="3.40.50.300">
    <property type="entry name" value="P-loop containing nucleotide triphosphate hydrolases"/>
    <property type="match status" value="1"/>
</dbReference>
<dbReference type="InterPro" id="IPR027417">
    <property type="entry name" value="P-loop_NTPase"/>
</dbReference>
<dbReference type="NCBIfam" id="TIGR02868">
    <property type="entry name" value="CydC"/>
    <property type="match status" value="1"/>
</dbReference>
<keyword evidence="4" id="KW-0067">ATP-binding</keyword>
<gene>
    <name evidence="10" type="primary">cydC</name>
    <name evidence="10" type="ORF">WCN91_04235</name>
</gene>
<dbReference type="InterPro" id="IPR039421">
    <property type="entry name" value="Type_1_exporter"/>
</dbReference>
<feature type="transmembrane region" description="Helical" evidence="7">
    <location>
        <begin position="159"/>
        <end position="178"/>
    </location>
</feature>
<dbReference type="EMBL" id="JBCGCU010000003">
    <property type="protein sequence ID" value="MEM0514650.1"/>
    <property type="molecule type" value="Genomic_DNA"/>
</dbReference>
<keyword evidence="11" id="KW-1185">Reference proteome</keyword>
<dbReference type="SUPFAM" id="SSF52540">
    <property type="entry name" value="P-loop containing nucleoside triphosphate hydrolases"/>
    <property type="match status" value="1"/>
</dbReference>
<evidence type="ECO:0000256" key="5">
    <source>
        <dbReference type="ARBA" id="ARBA00022989"/>
    </source>
</evidence>
<evidence type="ECO:0000256" key="4">
    <source>
        <dbReference type="ARBA" id="ARBA00022840"/>
    </source>
</evidence>
<dbReference type="PROSITE" id="PS50893">
    <property type="entry name" value="ABC_TRANSPORTER_2"/>
    <property type="match status" value="1"/>
</dbReference>
<organism evidence="10 11">
    <name type="scientific">Pseudoalteromonas qingdaonensis</name>
    <dbReference type="NCBI Taxonomy" id="3131913"/>
    <lineage>
        <taxon>Bacteria</taxon>
        <taxon>Pseudomonadati</taxon>
        <taxon>Pseudomonadota</taxon>
        <taxon>Gammaproteobacteria</taxon>
        <taxon>Alteromonadales</taxon>
        <taxon>Pseudoalteromonadaceae</taxon>
        <taxon>Pseudoalteromonas</taxon>
    </lineage>
</organism>
<keyword evidence="2 7" id="KW-0812">Transmembrane</keyword>
<name>A0ABU9MTM3_9GAMM</name>
<evidence type="ECO:0000259" key="8">
    <source>
        <dbReference type="PROSITE" id="PS50893"/>
    </source>
</evidence>
<reference evidence="10 11" key="1">
    <citation type="submission" date="2024-03" db="EMBL/GenBank/DDBJ databases">
        <title>Pseudoalteromonas qingdaonensis sp. nov., isolated from the intestines of marine benthic organisms.</title>
        <authorList>
            <person name="Lin X."/>
            <person name="Fang S."/>
            <person name="Hu X."/>
        </authorList>
    </citation>
    <scope>NUCLEOTIDE SEQUENCE [LARGE SCALE GENOMIC DNA]</scope>
    <source>
        <strain evidence="10 11">YIC-827</strain>
    </source>
</reference>
<evidence type="ECO:0000313" key="10">
    <source>
        <dbReference type="EMBL" id="MEM0514650.1"/>
    </source>
</evidence>
<feature type="transmembrane region" description="Helical" evidence="7">
    <location>
        <begin position="246"/>
        <end position="267"/>
    </location>
</feature>
<protein>
    <submittedName>
        <fullName evidence="10">Thiol reductant ABC exporter subunit CydC</fullName>
    </submittedName>
</protein>
<feature type="transmembrane region" description="Helical" evidence="7">
    <location>
        <begin position="40"/>
        <end position="59"/>
    </location>
</feature>
<dbReference type="Proteomes" id="UP001447008">
    <property type="component" value="Unassembled WGS sequence"/>
</dbReference>
<evidence type="ECO:0000256" key="6">
    <source>
        <dbReference type="ARBA" id="ARBA00023136"/>
    </source>
</evidence>
<dbReference type="PANTHER" id="PTHR43394">
    <property type="entry name" value="ATP-DEPENDENT PERMEASE MDL1, MITOCHONDRIAL"/>
    <property type="match status" value="1"/>
</dbReference>
<sequence>MANWRFLISLIRPHLGWALLGLFLAFLALAANITLLAVSAWFLAAMAAAGLQGVTMNYFTPAGIIRFLAIVRTASGYAQRLVNHNTTFLILKTLRVRIFDALTQAPVQGFSSVGQRLSQLQEDVEQLDEFYIGVLVPLLLAMTALPLLAWVLGSYSLELMLMTLAALLIIGVVLPAWLGRNLKGVGKRTGDAQSKLSECLVEGARGLKELHLAGAAQQYWQSLDKAQQALAKEQQKAHRWFATHQGLSLFISQLTIVLALVVLIPLVTGGQLARVELAMLVLLVLGAFESVLMLPDAMLKLELTLASAGRIRAQLAEADKTPTQVQQGKAHAEFIFSLERVCFAYPDQPPVFQSLSLDIKRGEKLAIVGRSGAGKSTLLGLLTAQLHAQQGQALAFDTHVEMLDPAWLNQELGVLNQFSHTFSASIKENLLLAKEDATDDEIWSALEQAQLATTVKQMTKRLDTQVGATGRQLSAGEARRLHLAQLFLRDPQVLILDEPTRGLDSVNQSKVLDAVLTLTKNKTLVISTHETSLLNHMDKVLWMDEGQLKAVASHKELYQQYEEYRAISQI</sequence>
<dbReference type="InterPro" id="IPR003593">
    <property type="entry name" value="AAA+_ATPase"/>
</dbReference>
<evidence type="ECO:0000256" key="7">
    <source>
        <dbReference type="SAM" id="Phobius"/>
    </source>
</evidence>
<dbReference type="InterPro" id="IPR003439">
    <property type="entry name" value="ABC_transporter-like_ATP-bd"/>
</dbReference>
<dbReference type="Pfam" id="PF00664">
    <property type="entry name" value="ABC_membrane"/>
    <property type="match status" value="1"/>
</dbReference>
<dbReference type="PROSITE" id="PS50929">
    <property type="entry name" value="ABC_TM1F"/>
    <property type="match status" value="1"/>
</dbReference>
<keyword evidence="5 7" id="KW-1133">Transmembrane helix</keyword>
<keyword evidence="3" id="KW-0547">Nucleotide-binding</keyword>
<feature type="transmembrane region" description="Helical" evidence="7">
    <location>
        <begin position="273"/>
        <end position="294"/>
    </location>
</feature>
<feature type="transmembrane region" description="Helical" evidence="7">
    <location>
        <begin position="130"/>
        <end position="153"/>
    </location>
</feature>
<dbReference type="SMART" id="SM00382">
    <property type="entry name" value="AAA"/>
    <property type="match status" value="1"/>
</dbReference>
<comment type="caution">
    <text evidence="10">The sequence shown here is derived from an EMBL/GenBank/DDBJ whole genome shotgun (WGS) entry which is preliminary data.</text>
</comment>
<feature type="domain" description="ABC transmembrane type-1" evidence="9">
    <location>
        <begin position="23"/>
        <end position="303"/>
    </location>
</feature>
<dbReference type="InterPro" id="IPR036640">
    <property type="entry name" value="ABC1_TM_sf"/>
</dbReference>
<feature type="domain" description="ABC transporter" evidence="8">
    <location>
        <begin position="336"/>
        <end position="570"/>
    </location>
</feature>
<dbReference type="InterPro" id="IPR014223">
    <property type="entry name" value="ABC_CydC/D"/>
</dbReference>
<dbReference type="InterPro" id="IPR011527">
    <property type="entry name" value="ABC1_TM_dom"/>
</dbReference>
<evidence type="ECO:0000259" key="9">
    <source>
        <dbReference type="PROSITE" id="PS50929"/>
    </source>
</evidence>
<evidence type="ECO:0000256" key="2">
    <source>
        <dbReference type="ARBA" id="ARBA00022692"/>
    </source>
</evidence>
<dbReference type="Gene3D" id="1.20.1560.10">
    <property type="entry name" value="ABC transporter type 1, transmembrane domain"/>
    <property type="match status" value="1"/>
</dbReference>
<comment type="subcellular location">
    <subcellularLocation>
        <location evidence="1">Cell membrane</location>
        <topology evidence="1">Multi-pass membrane protein</topology>
    </subcellularLocation>
</comment>
<evidence type="ECO:0000256" key="3">
    <source>
        <dbReference type="ARBA" id="ARBA00022741"/>
    </source>
</evidence>
<evidence type="ECO:0000313" key="11">
    <source>
        <dbReference type="Proteomes" id="UP001447008"/>
    </source>
</evidence>